<organism evidence="1 2">
    <name type="scientific">Nonomuraea guangzhouensis</name>
    <dbReference type="NCBI Taxonomy" id="1291555"/>
    <lineage>
        <taxon>Bacteria</taxon>
        <taxon>Bacillati</taxon>
        <taxon>Actinomycetota</taxon>
        <taxon>Actinomycetes</taxon>
        <taxon>Streptosporangiales</taxon>
        <taxon>Streptosporangiaceae</taxon>
        <taxon>Nonomuraea</taxon>
    </lineage>
</organism>
<name>A0ABW4GYU4_9ACTN</name>
<dbReference type="Proteomes" id="UP001597097">
    <property type="component" value="Unassembled WGS sequence"/>
</dbReference>
<evidence type="ECO:0000313" key="2">
    <source>
        <dbReference type="Proteomes" id="UP001597097"/>
    </source>
</evidence>
<evidence type="ECO:0000313" key="1">
    <source>
        <dbReference type="EMBL" id="MFD1547727.1"/>
    </source>
</evidence>
<dbReference type="EMBL" id="JBHUCM010000082">
    <property type="protein sequence ID" value="MFD1547727.1"/>
    <property type="molecule type" value="Genomic_DNA"/>
</dbReference>
<dbReference type="RefSeq" id="WP_219539128.1">
    <property type="nucleotide sequence ID" value="NZ_JAHKRM010000054.1"/>
</dbReference>
<gene>
    <name evidence="1" type="ORF">ACFSJ0_62615</name>
</gene>
<dbReference type="Pfam" id="PF04686">
    <property type="entry name" value="SsgA"/>
    <property type="match status" value="1"/>
</dbReference>
<accession>A0ABW4GYU4</accession>
<comment type="caution">
    <text evidence="1">The sequence shown here is derived from an EMBL/GenBank/DDBJ whole genome shotgun (WGS) entry which is preliminary data.</text>
</comment>
<reference evidence="2" key="1">
    <citation type="journal article" date="2019" name="Int. J. Syst. Evol. Microbiol.">
        <title>The Global Catalogue of Microorganisms (GCM) 10K type strain sequencing project: providing services to taxonomists for standard genome sequencing and annotation.</title>
        <authorList>
            <consortium name="The Broad Institute Genomics Platform"/>
            <consortium name="The Broad Institute Genome Sequencing Center for Infectious Disease"/>
            <person name="Wu L."/>
            <person name="Ma J."/>
        </authorList>
    </citation>
    <scope>NUCLEOTIDE SEQUENCE [LARGE SCALE GENOMIC DNA]</scope>
    <source>
        <strain evidence="2">CGMCC 1.15399</strain>
    </source>
</reference>
<proteinExistence type="predicted"/>
<keyword evidence="2" id="KW-1185">Reference proteome</keyword>
<dbReference type="InterPro" id="IPR006776">
    <property type="entry name" value="SsgB"/>
</dbReference>
<protein>
    <submittedName>
        <fullName evidence="1">SsgA family sporulation/cell division regulator</fullName>
    </submittedName>
</protein>
<sequence>MTNYVHQPFTLWATGTELNVHAGFLAYGIDAPAMVELVFPLHDGSGEVTSYTVPRELLAAGLQHCASWRGFTVRPDDRPDWLVVTLPGLGDFYADAVVVLQFLDHTAELVPMEVAA</sequence>